<gene>
    <name evidence="10" type="ORF">PXEA_LOCUS8433</name>
</gene>
<evidence type="ECO:0000256" key="4">
    <source>
        <dbReference type="ARBA" id="ARBA00022771"/>
    </source>
</evidence>
<evidence type="ECO:0000313" key="11">
    <source>
        <dbReference type="Proteomes" id="UP000784294"/>
    </source>
</evidence>
<dbReference type="InterPro" id="IPR050185">
    <property type="entry name" value="Ub_carboxyl-term_hydrolase"/>
</dbReference>
<name>A0A3S5CK57_9PLAT</name>
<reference evidence="10" key="1">
    <citation type="submission" date="2018-11" db="EMBL/GenBank/DDBJ databases">
        <authorList>
            <consortium name="Pathogen Informatics"/>
        </authorList>
    </citation>
    <scope>NUCLEOTIDE SEQUENCE</scope>
</reference>
<dbReference type="Pfam" id="PF00443">
    <property type="entry name" value="UCH"/>
    <property type="match status" value="1"/>
</dbReference>
<dbReference type="InterPro" id="IPR018200">
    <property type="entry name" value="USP_CS"/>
</dbReference>
<feature type="domain" description="USP" evidence="8">
    <location>
        <begin position="198"/>
        <end position="626"/>
    </location>
</feature>
<dbReference type="PROSITE" id="PS00972">
    <property type="entry name" value="USP_1"/>
    <property type="match status" value="1"/>
</dbReference>
<evidence type="ECO:0000256" key="1">
    <source>
        <dbReference type="ARBA" id="ARBA00000707"/>
    </source>
</evidence>
<evidence type="ECO:0000256" key="7">
    <source>
        <dbReference type="SAM" id="MobiDB-lite"/>
    </source>
</evidence>
<dbReference type="PANTHER" id="PTHR21646:SF5">
    <property type="entry name" value="UBIQUITIN CARBOXYL-TERMINAL HYDROLASE-RELATED"/>
    <property type="match status" value="1"/>
</dbReference>
<dbReference type="PROSITE" id="PS50235">
    <property type="entry name" value="USP_3"/>
    <property type="match status" value="1"/>
</dbReference>
<dbReference type="Proteomes" id="UP000784294">
    <property type="component" value="Unassembled WGS sequence"/>
</dbReference>
<feature type="domain" description="UBP-type" evidence="9">
    <location>
        <begin position="3"/>
        <end position="98"/>
    </location>
</feature>
<dbReference type="GO" id="GO:0016579">
    <property type="term" value="P:protein deubiquitination"/>
    <property type="evidence" value="ECO:0007669"/>
    <property type="project" value="InterPro"/>
</dbReference>
<proteinExistence type="predicted"/>
<dbReference type="Gene3D" id="3.30.40.10">
    <property type="entry name" value="Zinc/RING finger domain, C3HC4 (zinc finger)"/>
    <property type="match status" value="1"/>
</dbReference>
<dbReference type="GO" id="GO:0004843">
    <property type="term" value="F:cysteine-type deubiquitinase activity"/>
    <property type="evidence" value="ECO:0007669"/>
    <property type="project" value="UniProtKB-EC"/>
</dbReference>
<dbReference type="InterPro" id="IPR028889">
    <property type="entry name" value="USP"/>
</dbReference>
<evidence type="ECO:0000256" key="3">
    <source>
        <dbReference type="ARBA" id="ARBA00022723"/>
    </source>
</evidence>
<keyword evidence="3" id="KW-0479">Metal-binding</keyword>
<evidence type="ECO:0000256" key="2">
    <source>
        <dbReference type="ARBA" id="ARBA00012759"/>
    </source>
</evidence>
<dbReference type="Gene3D" id="3.90.70.10">
    <property type="entry name" value="Cysteine proteinases"/>
    <property type="match status" value="2"/>
</dbReference>
<dbReference type="PROSITE" id="PS50271">
    <property type="entry name" value="ZF_UBP"/>
    <property type="match status" value="1"/>
</dbReference>
<feature type="region of interest" description="Disordered" evidence="7">
    <location>
        <begin position="524"/>
        <end position="552"/>
    </location>
</feature>
<dbReference type="SMART" id="SM00290">
    <property type="entry name" value="ZnF_UBP"/>
    <property type="match status" value="1"/>
</dbReference>
<dbReference type="EC" id="3.4.19.12" evidence="2"/>
<evidence type="ECO:0000313" key="10">
    <source>
        <dbReference type="EMBL" id="VEL14993.1"/>
    </source>
</evidence>
<dbReference type="GO" id="GO:0008270">
    <property type="term" value="F:zinc ion binding"/>
    <property type="evidence" value="ECO:0007669"/>
    <property type="project" value="UniProtKB-KW"/>
</dbReference>
<dbReference type="SUPFAM" id="SSF54001">
    <property type="entry name" value="Cysteine proteinases"/>
    <property type="match status" value="1"/>
</dbReference>
<keyword evidence="5" id="KW-0862">Zinc</keyword>
<accession>A0A3S5CK57</accession>
<comment type="caution">
    <text evidence="10">The sequence shown here is derived from an EMBL/GenBank/DDBJ whole genome shotgun (WGS) entry which is preliminary data.</text>
</comment>
<dbReference type="InterPro" id="IPR001394">
    <property type="entry name" value="Peptidase_C19_UCH"/>
</dbReference>
<dbReference type="CDD" id="cd02257">
    <property type="entry name" value="Peptidase_C19"/>
    <property type="match status" value="1"/>
</dbReference>
<sequence length="626" mass="69638">MADNCKHVAKIKPGIQLGILSPERWHCNVCNTTESVWACLSCNNVACGRYIAEHSLQHFKATSHPLCIEVNEKFVYICDDFVLNDNAPGDIKLLRMALDAVADQDFDELSKRKRGKRILRSYVGEAQKKSQRLLRADDIHTALVKNSIFAECLAYRGLLDIGTRNFLEKGSNIILNEPSDGETSLKRKRPFNLHPGFTGLRNLGNTCYMNSALQVLSHTAAFVNFVISHEPSEVVSLTKKRKRCSHSALKCFEVVDCPAKRAAVNAYLSDRSNNTLIDVHSSNEQGSISSENISQNGTTGINASNLPLEPISNSRIPSTCITSSKRPPFESASTGGLNGGFSNSLQTEGTPSLINSSLTNVMNPGSLNHSLYEELHSLFRVIWSGQRVVVSPHSLLYAIWMSLPAFKGYRQQDAQEFLSVFLDRLQMELHDGQLNWSSNQHDFVTRTFQGYLVSHIRCAVCSHSACTEEPFFELSLALLPAGQTGEIKECNLRDLLTQFTSDTPIDGRSYACRVCNSRFSKEASQHNDSVKGPGQDSGTFKKHNSQVQETSSSTLFKTSLDSNFFEESRPQDSANKLAAASDFSHFKESTEQCSSTLYTPASQTIRITRLPKVLRLHIKRFRPCAY</sequence>
<dbReference type="InterPro" id="IPR038765">
    <property type="entry name" value="Papain-like_cys_pep_sf"/>
</dbReference>
<keyword evidence="4 6" id="KW-0863">Zinc-finger</keyword>
<dbReference type="AlphaFoldDB" id="A0A3S5CK57"/>
<evidence type="ECO:0000259" key="8">
    <source>
        <dbReference type="PROSITE" id="PS50235"/>
    </source>
</evidence>
<dbReference type="Pfam" id="PF02148">
    <property type="entry name" value="zf-UBP"/>
    <property type="match status" value="1"/>
</dbReference>
<dbReference type="SUPFAM" id="SSF57850">
    <property type="entry name" value="RING/U-box"/>
    <property type="match status" value="1"/>
</dbReference>
<evidence type="ECO:0000256" key="5">
    <source>
        <dbReference type="ARBA" id="ARBA00022833"/>
    </source>
</evidence>
<dbReference type="EMBL" id="CAAALY010023053">
    <property type="protein sequence ID" value="VEL14993.1"/>
    <property type="molecule type" value="Genomic_DNA"/>
</dbReference>
<organism evidence="10 11">
    <name type="scientific">Protopolystoma xenopodis</name>
    <dbReference type="NCBI Taxonomy" id="117903"/>
    <lineage>
        <taxon>Eukaryota</taxon>
        <taxon>Metazoa</taxon>
        <taxon>Spiralia</taxon>
        <taxon>Lophotrochozoa</taxon>
        <taxon>Platyhelminthes</taxon>
        <taxon>Monogenea</taxon>
        <taxon>Polyopisthocotylea</taxon>
        <taxon>Polystomatidea</taxon>
        <taxon>Polystomatidae</taxon>
        <taxon>Protopolystoma</taxon>
    </lineage>
</organism>
<dbReference type="PANTHER" id="PTHR21646">
    <property type="entry name" value="UBIQUITIN CARBOXYL-TERMINAL HYDROLASE"/>
    <property type="match status" value="1"/>
</dbReference>
<evidence type="ECO:0000256" key="6">
    <source>
        <dbReference type="PROSITE-ProRule" id="PRU00502"/>
    </source>
</evidence>
<dbReference type="InterPro" id="IPR013083">
    <property type="entry name" value="Znf_RING/FYVE/PHD"/>
</dbReference>
<keyword evidence="11" id="KW-1185">Reference proteome</keyword>
<dbReference type="InterPro" id="IPR001607">
    <property type="entry name" value="Znf_UBP"/>
</dbReference>
<protein>
    <recommendedName>
        <fullName evidence="2">ubiquitinyl hydrolase 1</fullName>
        <ecNumber evidence="2">3.4.19.12</ecNumber>
    </recommendedName>
</protein>
<dbReference type="OrthoDB" id="21192at2759"/>
<evidence type="ECO:0000259" key="9">
    <source>
        <dbReference type="PROSITE" id="PS50271"/>
    </source>
</evidence>
<comment type="catalytic activity">
    <reaction evidence="1">
        <text>Thiol-dependent hydrolysis of ester, thioester, amide, peptide and isopeptide bonds formed by the C-terminal Gly of ubiquitin (a 76-residue protein attached to proteins as an intracellular targeting signal).</text>
        <dbReference type="EC" id="3.4.19.12"/>
    </reaction>
</comment>